<keyword evidence="2 8" id="KW-0813">Transport</keyword>
<dbReference type="EMBL" id="FOVH01000014">
    <property type="protein sequence ID" value="SFP43782.1"/>
    <property type="molecule type" value="Genomic_DNA"/>
</dbReference>
<keyword evidence="6 8" id="KW-0411">Iron-sulfur</keyword>
<gene>
    <name evidence="9" type="ORF">SAMN04489713_11474</name>
</gene>
<name>A0A1I5QBY3_9ACTN</name>
<evidence type="ECO:0000313" key="10">
    <source>
        <dbReference type="Proteomes" id="UP000183413"/>
    </source>
</evidence>
<evidence type="ECO:0000256" key="1">
    <source>
        <dbReference type="ARBA" id="ARBA00001927"/>
    </source>
</evidence>
<dbReference type="Pfam" id="PF13370">
    <property type="entry name" value="Fer4_13"/>
    <property type="match status" value="1"/>
</dbReference>
<evidence type="ECO:0000256" key="5">
    <source>
        <dbReference type="ARBA" id="ARBA00023004"/>
    </source>
</evidence>
<protein>
    <recommendedName>
        <fullName evidence="8">Ferredoxin</fullName>
    </recommendedName>
</protein>
<dbReference type="STRING" id="1993.SAMN04489713_11474"/>
<comment type="cofactor">
    <cofactor evidence="1">
        <name>[3Fe-4S] cluster</name>
        <dbReference type="ChEBI" id="CHEBI:21137"/>
    </cofactor>
</comment>
<dbReference type="PRINTS" id="PR00352">
    <property type="entry name" value="3FE4SFRDOXIN"/>
</dbReference>
<keyword evidence="5 8" id="KW-0408">Iron</keyword>
<dbReference type="InterPro" id="IPR051269">
    <property type="entry name" value="Fe-S_cluster_ET"/>
</dbReference>
<dbReference type="GO" id="GO:0009055">
    <property type="term" value="F:electron transfer activity"/>
    <property type="evidence" value="ECO:0007669"/>
    <property type="project" value="UniProtKB-UniRule"/>
</dbReference>
<evidence type="ECO:0000256" key="7">
    <source>
        <dbReference type="ARBA" id="ARBA00023291"/>
    </source>
</evidence>
<accession>A0A1I5QBY3</accession>
<dbReference type="InParanoid" id="A0A1I5QBY3"/>
<dbReference type="SUPFAM" id="SSF54862">
    <property type="entry name" value="4Fe-4S ferredoxins"/>
    <property type="match status" value="1"/>
</dbReference>
<organism evidence="9 10">
    <name type="scientific">Actinomadura madurae</name>
    <dbReference type="NCBI Taxonomy" id="1993"/>
    <lineage>
        <taxon>Bacteria</taxon>
        <taxon>Bacillati</taxon>
        <taxon>Actinomycetota</taxon>
        <taxon>Actinomycetes</taxon>
        <taxon>Streptosporangiales</taxon>
        <taxon>Thermomonosporaceae</taxon>
        <taxon>Actinomadura</taxon>
    </lineage>
</organism>
<dbReference type="Gene3D" id="3.30.70.20">
    <property type="match status" value="1"/>
</dbReference>
<evidence type="ECO:0000256" key="8">
    <source>
        <dbReference type="RuleBase" id="RU368020"/>
    </source>
</evidence>
<evidence type="ECO:0000256" key="2">
    <source>
        <dbReference type="ARBA" id="ARBA00022448"/>
    </source>
</evidence>
<dbReference type="eggNOG" id="COG1141">
    <property type="taxonomic scope" value="Bacteria"/>
</dbReference>
<keyword evidence="7" id="KW-0003">3Fe-4S</keyword>
<sequence>MQISVDRDVCETHAQCVFTAPEVFELDEDDELVYDPAPDAQHDDAVHRAAVACPVQAISPRTDRT</sequence>
<dbReference type="AlphaFoldDB" id="A0A1I5QBY3"/>
<keyword evidence="10" id="KW-1185">Reference proteome</keyword>
<dbReference type="PANTHER" id="PTHR36923">
    <property type="entry name" value="FERREDOXIN"/>
    <property type="match status" value="1"/>
</dbReference>
<dbReference type="OrthoDB" id="3215002at2"/>
<dbReference type="Proteomes" id="UP000183413">
    <property type="component" value="Unassembled WGS sequence"/>
</dbReference>
<evidence type="ECO:0000256" key="3">
    <source>
        <dbReference type="ARBA" id="ARBA00022723"/>
    </source>
</evidence>
<dbReference type="PANTHER" id="PTHR36923:SF3">
    <property type="entry name" value="FERREDOXIN"/>
    <property type="match status" value="1"/>
</dbReference>
<keyword evidence="3 8" id="KW-0479">Metal-binding</keyword>
<dbReference type="InterPro" id="IPR001080">
    <property type="entry name" value="3Fe4S_ferredoxin"/>
</dbReference>
<evidence type="ECO:0000256" key="4">
    <source>
        <dbReference type="ARBA" id="ARBA00022982"/>
    </source>
</evidence>
<comment type="function">
    <text evidence="8">Ferredoxins are iron-sulfur proteins that transfer electrons in a wide variety of metabolic reactions.</text>
</comment>
<proteinExistence type="predicted"/>
<keyword evidence="4 8" id="KW-0249">Electron transport</keyword>
<evidence type="ECO:0000313" key="9">
    <source>
        <dbReference type="EMBL" id="SFP43782.1"/>
    </source>
</evidence>
<evidence type="ECO:0000256" key="6">
    <source>
        <dbReference type="ARBA" id="ARBA00023014"/>
    </source>
</evidence>
<dbReference type="GO" id="GO:0005506">
    <property type="term" value="F:iron ion binding"/>
    <property type="evidence" value="ECO:0007669"/>
    <property type="project" value="UniProtKB-UniRule"/>
</dbReference>
<reference evidence="9 10" key="1">
    <citation type="submission" date="2016-10" db="EMBL/GenBank/DDBJ databases">
        <authorList>
            <person name="de Groot N.N."/>
        </authorList>
    </citation>
    <scope>NUCLEOTIDE SEQUENCE [LARGE SCALE GENOMIC DNA]</scope>
    <source>
        <strain evidence="9 10">DSM 43067</strain>
    </source>
</reference>
<dbReference type="GO" id="GO:0051538">
    <property type="term" value="F:3 iron, 4 sulfur cluster binding"/>
    <property type="evidence" value="ECO:0007669"/>
    <property type="project" value="UniProtKB-KW"/>
</dbReference>